<dbReference type="PROSITE" id="PS51892">
    <property type="entry name" value="SUBTILASE"/>
    <property type="match status" value="1"/>
</dbReference>
<dbReference type="InterPro" id="IPR000209">
    <property type="entry name" value="Peptidase_S8/S53_dom"/>
</dbReference>
<dbReference type="Gene3D" id="2.60.40.2030">
    <property type="match status" value="1"/>
</dbReference>
<organism evidence="8 9">
    <name type="scientific">Noviherbaspirillum galbum</name>
    <dbReference type="NCBI Taxonomy" id="2709383"/>
    <lineage>
        <taxon>Bacteria</taxon>
        <taxon>Pseudomonadati</taxon>
        <taxon>Pseudomonadota</taxon>
        <taxon>Betaproteobacteria</taxon>
        <taxon>Burkholderiales</taxon>
        <taxon>Oxalobacteraceae</taxon>
        <taxon>Noviherbaspirillum</taxon>
    </lineage>
</organism>
<keyword evidence="2 6" id="KW-0645">Protease</keyword>
<proteinExistence type="inferred from homology"/>
<evidence type="ECO:0000313" key="8">
    <source>
        <dbReference type="EMBL" id="NEX59946.1"/>
    </source>
</evidence>
<feature type="active site" description="Charge relay system" evidence="5 6">
    <location>
        <position position="416"/>
    </location>
</feature>
<comment type="caution">
    <text evidence="8">The sequence shown here is derived from an EMBL/GenBank/DDBJ whole genome shotgun (WGS) entry which is preliminary data.</text>
</comment>
<dbReference type="SUPFAM" id="SSF141072">
    <property type="entry name" value="CalX-like"/>
    <property type="match status" value="1"/>
</dbReference>
<dbReference type="PANTHER" id="PTHR42884">
    <property type="entry name" value="PROPROTEIN CONVERTASE SUBTILISIN/KEXIN-RELATED"/>
    <property type="match status" value="1"/>
</dbReference>
<gene>
    <name evidence="8" type="ORF">G3574_02540</name>
</gene>
<dbReference type="GO" id="GO:0016020">
    <property type="term" value="C:membrane"/>
    <property type="evidence" value="ECO:0007669"/>
    <property type="project" value="TreeGrafter"/>
</dbReference>
<dbReference type="InterPro" id="IPR015500">
    <property type="entry name" value="Peptidase_S8_subtilisin-rel"/>
</dbReference>
<evidence type="ECO:0000256" key="1">
    <source>
        <dbReference type="ARBA" id="ARBA00005325"/>
    </source>
</evidence>
<keyword evidence="4 6" id="KW-0720">Serine protease</keyword>
<evidence type="ECO:0000256" key="4">
    <source>
        <dbReference type="ARBA" id="ARBA00022825"/>
    </source>
</evidence>
<dbReference type="Gene3D" id="2.60.120.380">
    <property type="match status" value="2"/>
</dbReference>
<sequence length="739" mass="77515">MPNFESLIDVPGSGATNAYLESSGVVFGNVSTLFDTDWYRISMSAGVSYSFYLLSNVGGLNGSLYLRDANGFVLGRQNQINYGVATFTYTPTSSAWFYLDVEGNGTVGSYALAAKNSYFDDYQADDTTTSVIALGTSKSGNIETLSDADWHKVNLLAGHTYIFQKTAGTLSDMGLEIYTGNTQSALAASSSGKLIFTPASSGAYFLDVNSSSGRYTGSYSVSLTEAPRITITSTKADPGTTAGGTATLTFNLTLSNAVPYDVTVQVDTGDQTAVAGRDYSGFHNLITIPAGSTSANVNVTAFASNSLPTRGFDIKLSNATGASIDTSKAYGYITGHPPADLGLPTDPYLELQWYIYTTRTEFAWKLATGKGVKVGVFDQGIDNTNTDLSSNDNVSLGKAAYSLAAGGGPVTSSDNHGTMVSGVIAAARDGKGIVGVAYDATLVPIYSPLQLNSQYLTEIKNAFVYAKSLDVLNNSWGFGNLLESGTNWAFLDNKNDPRFAPAFAALKDLATSGRGGLGTIVVQSAGNSFAVGDDTNLHNFQNNRYTITVGATDYFGNSASFSTTGASILVSAPGGAGNRDLGSILTTDRTGASGESNGDYVFIDGTSFSSPIVSGIVALMLQANPSLGYRDVQQILAYTARRIDTDVGSWAYNGSNDWNGGGMHFNSLTHATGFGQVDALAAVRLAASWAEPAKTVANTKEIILSKTEFVPIPDNSIRGPFDFSAKTHGSVPATSLVVF</sequence>
<keyword evidence="3 6" id="KW-0378">Hydrolase</keyword>
<evidence type="ECO:0000259" key="7">
    <source>
        <dbReference type="Pfam" id="PF00082"/>
    </source>
</evidence>
<dbReference type="InterPro" id="IPR036852">
    <property type="entry name" value="Peptidase_S8/S53_dom_sf"/>
</dbReference>
<evidence type="ECO:0000256" key="5">
    <source>
        <dbReference type="PIRSR" id="PIRSR615500-1"/>
    </source>
</evidence>
<dbReference type="SUPFAM" id="SSF52743">
    <property type="entry name" value="Subtilisin-like"/>
    <property type="match status" value="1"/>
</dbReference>
<keyword evidence="9" id="KW-1185">Reference proteome</keyword>
<comment type="similarity">
    <text evidence="1">Belongs to the peptidase S8 family. Furin subfamily.</text>
</comment>
<evidence type="ECO:0000256" key="3">
    <source>
        <dbReference type="ARBA" id="ARBA00022801"/>
    </source>
</evidence>
<feature type="active site" description="Charge relay system" evidence="5 6">
    <location>
        <position position="378"/>
    </location>
</feature>
<dbReference type="PROSITE" id="PS00138">
    <property type="entry name" value="SUBTILASE_SER"/>
    <property type="match status" value="1"/>
</dbReference>
<dbReference type="EMBL" id="JAAIVB010000009">
    <property type="protein sequence ID" value="NEX59946.1"/>
    <property type="molecule type" value="Genomic_DNA"/>
</dbReference>
<dbReference type="PROSITE" id="PS00137">
    <property type="entry name" value="SUBTILASE_HIS"/>
    <property type="match status" value="1"/>
</dbReference>
<dbReference type="GO" id="GO:0004252">
    <property type="term" value="F:serine-type endopeptidase activity"/>
    <property type="evidence" value="ECO:0007669"/>
    <property type="project" value="UniProtKB-UniRule"/>
</dbReference>
<protein>
    <submittedName>
        <fullName evidence="8">S8 family serine peptidase</fullName>
    </submittedName>
</protein>
<dbReference type="Pfam" id="PF00082">
    <property type="entry name" value="Peptidase_S8"/>
    <property type="match status" value="1"/>
</dbReference>
<dbReference type="InterPro" id="IPR038081">
    <property type="entry name" value="CalX-like_sf"/>
</dbReference>
<dbReference type="RefSeq" id="WP_163960446.1">
    <property type="nucleotide sequence ID" value="NZ_JAAIVB010000009.1"/>
</dbReference>
<evidence type="ECO:0000313" key="9">
    <source>
        <dbReference type="Proteomes" id="UP000482155"/>
    </source>
</evidence>
<feature type="active site" description="Charge relay system" evidence="5 6">
    <location>
        <position position="607"/>
    </location>
</feature>
<dbReference type="Gene3D" id="3.40.50.200">
    <property type="entry name" value="Peptidase S8/S53 domain"/>
    <property type="match status" value="1"/>
</dbReference>
<reference evidence="8 9" key="1">
    <citation type="submission" date="2020-02" db="EMBL/GenBank/DDBJ databases">
        <authorList>
            <person name="Kim M.K."/>
        </authorList>
    </citation>
    <scope>NUCLEOTIDE SEQUENCE [LARGE SCALE GENOMIC DNA]</scope>
    <source>
        <strain evidence="8 9">17J57-3</strain>
    </source>
</reference>
<dbReference type="Proteomes" id="UP000482155">
    <property type="component" value="Unassembled WGS sequence"/>
</dbReference>
<dbReference type="AlphaFoldDB" id="A0A6B3SML2"/>
<dbReference type="InterPro" id="IPR034182">
    <property type="entry name" value="Kexin/furin"/>
</dbReference>
<evidence type="ECO:0000256" key="6">
    <source>
        <dbReference type="PROSITE-ProRule" id="PRU01240"/>
    </source>
</evidence>
<dbReference type="GO" id="GO:0016485">
    <property type="term" value="P:protein processing"/>
    <property type="evidence" value="ECO:0007669"/>
    <property type="project" value="TreeGrafter"/>
</dbReference>
<dbReference type="CDD" id="cd04059">
    <property type="entry name" value="Peptidases_S8_Protein_convertases_Kexins_Furin-like"/>
    <property type="match status" value="1"/>
</dbReference>
<dbReference type="InterPro" id="IPR022398">
    <property type="entry name" value="Peptidase_S8_His-AS"/>
</dbReference>
<dbReference type="InterPro" id="IPR023828">
    <property type="entry name" value="Peptidase_S8_Ser-AS"/>
</dbReference>
<dbReference type="PRINTS" id="PR00723">
    <property type="entry name" value="SUBTILISIN"/>
</dbReference>
<evidence type="ECO:0000256" key="2">
    <source>
        <dbReference type="ARBA" id="ARBA00022670"/>
    </source>
</evidence>
<feature type="domain" description="Peptidase S8/S53" evidence="7">
    <location>
        <begin position="369"/>
        <end position="645"/>
    </location>
</feature>
<accession>A0A6B3SML2</accession>
<name>A0A6B3SML2_9BURK</name>
<dbReference type="PANTHER" id="PTHR42884:SF14">
    <property type="entry name" value="NEUROENDOCRINE CONVERTASE 1"/>
    <property type="match status" value="1"/>
</dbReference>